<evidence type="ECO:0000259" key="1">
    <source>
        <dbReference type="PROSITE" id="PS50104"/>
    </source>
</evidence>
<dbReference type="Gene3D" id="3.40.50.10140">
    <property type="entry name" value="Toll/interleukin-1 receptor homology (TIR) domain"/>
    <property type="match status" value="1"/>
</dbReference>
<feature type="domain" description="TIR" evidence="1">
    <location>
        <begin position="1"/>
        <end position="132"/>
    </location>
</feature>
<dbReference type="EMBL" id="UINC01037405">
    <property type="protein sequence ID" value="SVB32843.1"/>
    <property type="molecule type" value="Genomic_DNA"/>
</dbReference>
<sequence>MNADVFISYAAKDRERVAKLVEGLQQAGVSVWIDMAGIEVAAMWSKEIVSAIRECKVLLLSISPHSTESENVVKELALASERKKTIIPIYLEPAEIPETMEYQLAGIQRVEFFEGREDLALQAVIRALSKLGVTVADEASAAAAGASNIAAHGAGHSSGKAETKREVAVWLKVAAAVVG</sequence>
<proteinExistence type="predicted"/>
<name>A0A382D5K2_9ZZZZ</name>
<dbReference type="PANTHER" id="PTHR47508:SF1">
    <property type="entry name" value="NON-SPECIFIC SERINE_THREONINE PROTEIN KINASE"/>
    <property type="match status" value="1"/>
</dbReference>
<evidence type="ECO:0000313" key="2">
    <source>
        <dbReference type="EMBL" id="SVB32843.1"/>
    </source>
</evidence>
<dbReference type="Pfam" id="PF13676">
    <property type="entry name" value="TIR_2"/>
    <property type="match status" value="1"/>
</dbReference>
<dbReference type="AlphaFoldDB" id="A0A382D5K2"/>
<dbReference type="InterPro" id="IPR000157">
    <property type="entry name" value="TIR_dom"/>
</dbReference>
<dbReference type="PROSITE" id="PS50104">
    <property type="entry name" value="TIR"/>
    <property type="match status" value="1"/>
</dbReference>
<protein>
    <recommendedName>
        <fullName evidence="1">TIR domain-containing protein</fullName>
    </recommendedName>
</protein>
<organism evidence="2">
    <name type="scientific">marine metagenome</name>
    <dbReference type="NCBI Taxonomy" id="408172"/>
    <lineage>
        <taxon>unclassified sequences</taxon>
        <taxon>metagenomes</taxon>
        <taxon>ecological metagenomes</taxon>
    </lineage>
</organism>
<dbReference type="SUPFAM" id="SSF52200">
    <property type="entry name" value="Toll/Interleukin receptor TIR domain"/>
    <property type="match status" value="1"/>
</dbReference>
<dbReference type="SMART" id="SM00255">
    <property type="entry name" value="TIR"/>
    <property type="match status" value="1"/>
</dbReference>
<dbReference type="InterPro" id="IPR035897">
    <property type="entry name" value="Toll_tir_struct_dom_sf"/>
</dbReference>
<accession>A0A382D5K2</accession>
<dbReference type="PANTHER" id="PTHR47508">
    <property type="entry name" value="SAM DOMAIN-CONTAINING PROTEIN-RELATED"/>
    <property type="match status" value="1"/>
</dbReference>
<dbReference type="GO" id="GO:0007165">
    <property type="term" value="P:signal transduction"/>
    <property type="evidence" value="ECO:0007669"/>
    <property type="project" value="InterPro"/>
</dbReference>
<reference evidence="2" key="1">
    <citation type="submission" date="2018-05" db="EMBL/GenBank/DDBJ databases">
        <authorList>
            <person name="Lanie J.A."/>
            <person name="Ng W.-L."/>
            <person name="Kazmierczak K.M."/>
            <person name="Andrzejewski T.M."/>
            <person name="Davidsen T.M."/>
            <person name="Wayne K.J."/>
            <person name="Tettelin H."/>
            <person name="Glass J.I."/>
            <person name="Rusch D."/>
            <person name="Podicherti R."/>
            <person name="Tsui H.-C.T."/>
            <person name="Winkler M.E."/>
        </authorList>
    </citation>
    <scope>NUCLEOTIDE SEQUENCE</scope>
</reference>
<gene>
    <name evidence="2" type="ORF">METZ01_LOCUS185697</name>
</gene>
<feature type="non-terminal residue" evidence="2">
    <location>
        <position position="179"/>
    </location>
</feature>